<proteinExistence type="predicted"/>
<keyword evidence="2" id="KW-1185">Reference proteome</keyword>
<dbReference type="Proteomes" id="UP000249661">
    <property type="component" value="Unassembled WGS sequence"/>
</dbReference>
<evidence type="ECO:0000313" key="1">
    <source>
        <dbReference type="EMBL" id="RAH72224.1"/>
    </source>
</evidence>
<organism evidence="1 2">
    <name type="scientific">Aspergillus aculeatinus CBS 121060</name>
    <dbReference type="NCBI Taxonomy" id="1448322"/>
    <lineage>
        <taxon>Eukaryota</taxon>
        <taxon>Fungi</taxon>
        <taxon>Dikarya</taxon>
        <taxon>Ascomycota</taxon>
        <taxon>Pezizomycotina</taxon>
        <taxon>Eurotiomycetes</taxon>
        <taxon>Eurotiomycetidae</taxon>
        <taxon>Eurotiales</taxon>
        <taxon>Aspergillaceae</taxon>
        <taxon>Aspergillus</taxon>
        <taxon>Aspergillus subgen. Circumdati</taxon>
    </lineage>
</organism>
<gene>
    <name evidence="1" type="ORF">BO66DRAFT_390347</name>
</gene>
<evidence type="ECO:0000313" key="2">
    <source>
        <dbReference type="Proteomes" id="UP000249661"/>
    </source>
</evidence>
<name>A0ACD1HFM7_9EURO</name>
<reference evidence="1" key="1">
    <citation type="submission" date="2018-02" db="EMBL/GenBank/DDBJ databases">
        <title>The genomes of Aspergillus section Nigri reveals drivers in fungal speciation.</title>
        <authorList>
            <consortium name="DOE Joint Genome Institute"/>
            <person name="Vesth T.C."/>
            <person name="Nybo J."/>
            <person name="Theobald S."/>
            <person name="Brandl J."/>
            <person name="Frisvad J.C."/>
            <person name="Nielsen K.F."/>
            <person name="Lyhne E.K."/>
            <person name="Kogle M.E."/>
            <person name="Kuo A."/>
            <person name="Riley R."/>
            <person name="Clum A."/>
            <person name="Nolan M."/>
            <person name="Lipzen A."/>
            <person name="Salamov A."/>
            <person name="Henrissat B."/>
            <person name="Wiebenga A."/>
            <person name="De vries R.P."/>
            <person name="Grigoriev I.V."/>
            <person name="Mortensen U.H."/>
            <person name="Andersen M.R."/>
            <person name="Baker S.E."/>
        </authorList>
    </citation>
    <scope>NUCLEOTIDE SEQUENCE</scope>
    <source>
        <strain evidence="1">CBS 121060</strain>
    </source>
</reference>
<sequence>MATKTPSTTARITHLLTHWPKDKVRPASVSIHAYLQSRLPQPQPQPQSPSSPSSSSSSSSSAAQTTQKPGLSEANLDALTSLLNDKYARRYPLPPRLRHPASNPQHYENVIREFDEAPDRDWLGRLRKKVVGMLRLK</sequence>
<accession>A0ACD1HFM7</accession>
<dbReference type="EMBL" id="KZ824945">
    <property type="protein sequence ID" value="RAH72224.1"/>
    <property type="molecule type" value="Genomic_DNA"/>
</dbReference>
<protein>
    <submittedName>
        <fullName evidence="1">Uncharacterized protein</fullName>
    </submittedName>
</protein>